<gene>
    <name evidence="2" type="ORF">Ana3638_16195</name>
</gene>
<evidence type="ECO:0000256" key="1">
    <source>
        <dbReference type="SAM" id="Phobius"/>
    </source>
</evidence>
<name>A0A6P1TM82_9FIRM</name>
<feature type="transmembrane region" description="Helical" evidence="1">
    <location>
        <begin position="80"/>
        <end position="102"/>
    </location>
</feature>
<keyword evidence="3" id="KW-1185">Reference proteome</keyword>
<dbReference type="RefSeq" id="WP_161838959.1">
    <property type="nucleotide sequence ID" value="NZ_CP048000.1"/>
</dbReference>
<feature type="transmembrane region" description="Helical" evidence="1">
    <location>
        <begin position="49"/>
        <end position="73"/>
    </location>
</feature>
<organism evidence="2 3">
    <name type="scientific">Anaerocolumna sedimenticola</name>
    <dbReference type="NCBI Taxonomy" id="2696063"/>
    <lineage>
        <taxon>Bacteria</taxon>
        <taxon>Bacillati</taxon>
        <taxon>Bacillota</taxon>
        <taxon>Clostridia</taxon>
        <taxon>Lachnospirales</taxon>
        <taxon>Lachnospiraceae</taxon>
        <taxon>Anaerocolumna</taxon>
    </lineage>
</organism>
<dbReference type="AlphaFoldDB" id="A0A6P1TM82"/>
<dbReference type="EMBL" id="CP048000">
    <property type="protein sequence ID" value="QHQ62134.1"/>
    <property type="molecule type" value="Genomic_DNA"/>
</dbReference>
<proteinExistence type="predicted"/>
<keyword evidence="1" id="KW-0812">Transmembrane</keyword>
<keyword evidence="1" id="KW-0472">Membrane</keyword>
<keyword evidence="1" id="KW-1133">Transmembrane helix</keyword>
<reference evidence="2 3" key="1">
    <citation type="submission" date="2020-01" db="EMBL/GenBank/DDBJ databases">
        <title>Genome analysis of Anaerocolumna sp. CBA3638.</title>
        <authorList>
            <person name="Kim J."/>
            <person name="Roh S.W."/>
        </authorList>
    </citation>
    <scope>NUCLEOTIDE SEQUENCE [LARGE SCALE GENOMIC DNA]</scope>
    <source>
        <strain evidence="2 3">CBA3638</strain>
    </source>
</reference>
<dbReference type="Proteomes" id="UP000464314">
    <property type="component" value="Chromosome"/>
</dbReference>
<dbReference type="KEGG" id="anr:Ana3638_16195"/>
<accession>A0A6P1TM82</accession>
<protein>
    <submittedName>
        <fullName evidence="2">Uncharacterized protein</fullName>
    </submittedName>
</protein>
<evidence type="ECO:0000313" key="2">
    <source>
        <dbReference type="EMBL" id="QHQ62134.1"/>
    </source>
</evidence>
<evidence type="ECO:0000313" key="3">
    <source>
        <dbReference type="Proteomes" id="UP000464314"/>
    </source>
</evidence>
<sequence length="147" mass="16384">MKIIRGTLFIVHLFVGFGALAGGFAAITNPWKPLGITVDALKYSPFHNFFIPGLILFLVMGFGNIFCAFLFHFKTRYQGYVSGVFSGALVIWIIVQCIMLQAVASLHVIFFLIGFIQGILSLTLLFEQRLFPANIILAILKEVKLVK</sequence>
<feature type="transmembrane region" description="Helical" evidence="1">
    <location>
        <begin position="108"/>
        <end position="126"/>
    </location>
</feature>